<name>A0AA88H7D8_ARTSF</name>
<evidence type="ECO:0000313" key="1">
    <source>
        <dbReference type="EMBL" id="KAK2703368.1"/>
    </source>
</evidence>
<gene>
    <name evidence="1" type="ORF">QYM36_018157</name>
</gene>
<accession>A0AA88H7D8</accession>
<dbReference type="AlphaFoldDB" id="A0AA88H7D8"/>
<protein>
    <submittedName>
        <fullName evidence="1">Uncharacterized protein</fullName>
    </submittedName>
</protein>
<proteinExistence type="predicted"/>
<sequence>MFNKKGGLDEATIQTNYLKEQLISMRERRNHLLSIRDQKQSEYDTVKLQVNFGSERYGNVYQDLTRLDDDITRHSREIGQLDAAIHRMEYEIINLSKS</sequence>
<keyword evidence="2" id="KW-1185">Reference proteome</keyword>
<evidence type="ECO:0000313" key="2">
    <source>
        <dbReference type="Proteomes" id="UP001187531"/>
    </source>
</evidence>
<reference evidence="1" key="1">
    <citation type="submission" date="2023-07" db="EMBL/GenBank/DDBJ databases">
        <title>Chromosome-level genome assembly of Artemia franciscana.</title>
        <authorList>
            <person name="Jo E."/>
        </authorList>
    </citation>
    <scope>NUCLEOTIDE SEQUENCE</scope>
    <source>
        <tissue evidence="1">Whole body</tissue>
    </source>
</reference>
<dbReference type="EMBL" id="JAVRJZ010000104">
    <property type="protein sequence ID" value="KAK2703368.1"/>
    <property type="molecule type" value="Genomic_DNA"/>
</dbReference>
<organism evidence="1 2">
    <name type="scientific">Artemia franciscana</name>
    <name type="common">Brine shrimp</name>
    <name type="synonym">Artemia sanfranciscana</name>
    <dbReference type="NCBI Taxonomy" id="6661"/>
    <lineage>
        <taxon>Eukaryota</taxon>
        <taxon>Metazoa</taxon>
        <taxon>Ecdysozoa</taxon>
        <taxon>Arthropoda</taxon>
        <taxon>Crustacea</taxon>
        <taxon>Branchiopoda</taxon>
        <taxon>Anostraca</taxon>
        <taxon>Artemiidae</taxon>
        <taxon>Artemia</taxon>
    </lineage>
</organism>
<comment type="caution">
    <text evidence="1">The sequence shown here is derived from an EMBL/GenBank/DDBJ whole genome shotgun (WGS) entry which is preliminary data.</text>
</comment>
<dbReference type="Proteomes" id="UP001187531">
    <property type="component" value="Unassembled WGS sequence"/>
</dbReference>